<proteinExistence type="predicted"/>
<dbReference type="GO" id="GO:0019213">
    <property type="term" value="F:deacetylase activity"/>
    <property type="evidence" value="ECO:0007669"/>
    <property type="project" value="InterPro"/>
</dbReference>
<dbReference type="InterPro" id="IPR006680">
    <property type="entry name" value="Amidohydro-rel"/>
</dbReference>
<dbReference type="Gene3D" id="3.20.20.140">
    <property type="entry name" value="Metal-dependent hydrolases"/>
    <property type="match status" value="1"/>
</dbReference>
<dbReference type="GO" id="GO:0016810">
    <property type="term" value="F:hydrolase activity, acting on carbon-nitrogen (but not peptide) bonds"/>
    <property type="evidence" value="ECO:0007669"/>
    <property type="project" value="InterPro"/>
</dbReference>
<name>A0A426DP29_9FIRM</name>
<dbReference type="SUPFAM" id="SSF51338">
    <property type="entry name" value="Composite domain of metallo-dependent hydrolases"/>
    <property type="match status" value="1"/>
</dbReference>
<reference evidence="2" key="1">
    <citation type="submission" date="2018-10" db="EMBL/GenBank/DDBJ databases">
        <title>Schaedlerella arabinophila gen. nov. sp. nov., isolated from the mouse intestinal tract and comparative analysis with the genome of the closely related altered Schaedler flora strain ASF502.</title>
        <authorList>
            <person name="Miyake S."/>
            <person name="Soh M."/>
            <person name="Seedorf H."/>
        </authorList>
    </citation>
    <scope>NUCLEOTIDE SEQUENCE [LARGE SCALE GENOMIC DNA]</scope>
    <source>
        <strain evidence="2">DSM 106076</strain>
    </source>
</reference>
<dbReference type="InterPro" id="IPR020043">
    <property type="entry name" value="Deacetylase_Atu3266-like"/>
</dbReference>
<sequence>MCRETLGDWGIETLKRAVEIAEGIEAEGLFCKVAVHVHDLPNHVTIEAILKTLRPGDIFVHVFQPTGETVFDQDGSIRQCVREARDREVLFDCSNGRPHWTFDTLRRAAEDGFYPDMISSDVIRFSQFLSPGFSLLHAMAVCSAAGWDTLEILKLVTYNPAKYLGILDEAGTLECNKAADICIMDIQDTDQVFYDMHGGKCKGNKLFVPLLTMKDGEIVFRQIYYV</sequence>
<dbReference type="Pfam" id="PF01979">
    <property type="entry name" value="Amidohydro_1"/>
    <property type="match status" value="1"/>
</dbReference>
<organism evidence="2 3">
    <name type="scientific">Schaedlerella arabinosiphila</name>
    <dbReference type="NCBI Taxonomy" id="2044587"/>
    <lineage>
        <taxon>Bacteria</taxon>
        <taxon>Bacillati</taxon>
        <taxon>Bacillota</taxon>
        <taxon>Clostridia</taxon>
        <taxon>Lachnospirales</taxon>
        <taxon>Lachnospiraceae</taxon>
        <taxon>Schaedlerella</taxon>
    </lineage>
</organism>
<keyword evidence="3" id="KW-1185">Reference proteome</keyword>
<comment type="caution">
    <text evidence="2">The sequence shown here is derived from an EMBL/GenBank/DDBJ whole genome shotgun (WGS) entry which is preliminary data.</text>
</comment>
<dbReference type="SUPFAM" id="SSF51556">
    <property type="entry name" value="Metallo-dependent hydrolases"/>
    <property type="match status" value="1"/>
</dbReference>
<gene>
    <name evidence="2" type="ORF">EBB54_26640</name>
</gene>
<feature type="domain" description="Amidohydrolase-related" evidence="1">
    <location>
        <begin position="90"/>
        <end position="200"/>
    </location>
</feature>
<accession>A0A426DP29</accession>
<dbReference type="PANTHER" id="PTHR42717">
    <property type="entry name" value="DIHYDROOROTASE-RELATED"/>
    <property type="match status" value="1"/>
</dbReference>
<dbReference type="InterPro" id="IPR011059">
    <property type="entry name" value="Metal-dep_hydrolase_composite"/>
</dbReference>
<evidence type="ECO:0000313" key="3">
    <source>
        <dbReference type="Proteomes" id="UP000274920"/>
    </source>
</evidence>
<dbReference type="Proteomes" id="UP000274920">
    <property type="component" value="Unassembled WGS sequence"/>
</dbReference>
<dbReference type="EMBL" id="RHJS01000002">
    <property type="protein sequence ID" value="RRK34516.1"/>
    <property type="molecule type" value="Genomic_DNA"/>
</dbReference>
<dbReference type="PANTHER" id="PTHR42717:SF1">
    <property type="entry name" value="IMIDAZOLONEPROPIONASE AND RELATED AMIDOHYDROLASES"/>
    <property type="match status" value="1"/>
</dbReference>
<dbReference type="InterPro" id="IPR032466">
    <property type="entry name" value="Metal_Hydrolase"/>
</dbReference>
<evidence type="ECO:0000259" key="1">
    <source>
        <dbReference type="Pfam" id="PF01979"/>
    </source>
</evidence>
<protein>
    <recommendedName>
        <fullName evidence="1">Amidohydrolase-related domain-containing protein</fullName>
    </recommendedName>
</protein>
<dbReference type="AlphaFoldDB" id="A0A426DP29"/>
<evidence type="ECO:0000313" key="2">
    <source>
        <dbReference type="EMBL" id="RRK34516.1"/>
    </source>
</evidence>